<evidence type="ECO:0000313" key="6">
    <source>
        <dbReference type="EMBL" id="KIJ05152.1"/>
    </source>
</evidence>
<feature type="domain" description="AAA+ ATPase" evidence="5">
    <location>
        <begin position="361"/>
        <end position="498"/>
    </location>
</feature>
<dbReference type="InterPro" id="IPR003593">
    <property type="entry name" value="AAA+_ATPase"/>
</dbReference>
<name>A0A0C9TAD1_PAXIN</name>
<dbReference type="PANTHER" id="PTHR43392:SF2">
    <property type="entry name" value="AAA-TYPE ATPASE FAMILY PROTEIN _ ANKYRIN REPEAT FAMILY PROTEIN"/>
    <property type="match status" value="1"/>
</dbReference>
<accession>A0A0C9TAD1</accession>
<evidence type="ECO:0000259" key="5">
    <source>
        <dbReference type="SMART" id="SM00382"/>
    </source>
</evidence>
<evidence type="ECO:0000313" key="7">
    <source>
        <dbReference type="Proteomes" id="UP000053647"/>
    </source>
</evidence>
<dbReference type="GO" id="GO:0005524">
    <property type="term" value="F:ATP binding"/>
    <property type="evidence" value="ECO:0007669"/>
    <property type="project" value="UniProtKB-KW"/>
</dbReference>
<protein>
    <recommendedName>
        <fullName evidence="5">AAA+ ATPase domain-containing protein</fullName>
    </recommendedName>
</protein>
<dbReference type="Pfam" id="PF00004">
    <property type="entry name" value="AAA"/>
    <property type="match status" value="2"/>
</dbReference>
<dbReference type="Pfam" id="PF17866">
    <property type="entry name" value="AAA_lid_6"/>
    <property type="match status" value="1"/>
</dbReference>
<reference evidence="7" key="2">
    <citation type="submission" date="2015-01" db="EMBL/GenBank/DDBJ databases">
        <title>Evolutionary Origins and Diversification of the Mycorrhizal Mutualists.</title>
        <authorList>
            <consortium name="DOE Joint Genome Institute"/>
            <consortium name="Mycorrhizal Genomics Consortium"/>
            <person name="Kohler A."/>
            <person name="Kuo A."/>
            <person name="Nagy L.G."/>
            <person name="Floudas D."/>
            <person name="Copeland A."/>
            <person name="Barry K.W."/>
            <person name="Cichocki N."/>
            <person name="Veneault-Fourrey C."/>
            <person name="LaButti K."/>
            <person name="Lindquist E.A."/>
            <person name="Lipzen A."/>
            <person name="Lundell T."/>
            <person name="Morin E."/>
            <person name="Murat C."/>
            <person name="Riley R."/>
            <person name="Ohm R."/>
            <person name="Sun H."/>
            <person name="Tunlid A."/>
            <person name="Henrissat B."/>
            <person name="Grigoriev I.V."/>
            <person name="Hibbett D.S."/>
            <person name="Martin F."/>
        </authorList>
    </citation>
    <scope>NUCLEOTIDE SEQUENCE [LARGE SCALE GENOMIC DNA]</scope>
    <source>
        <strain evidence="7">ATCC 200175</strain>
    </source>
</reference>
<keyword evidence="3" id="KW-0067">ATP-binding</keyword>
<feature type="region of interest" description="Disordered" evidence="4">
    <location>
        <begin position="590"/>
        <end position="679"/>
    </location>
</feature>
<dbReference type="FunFam" id="3.40.50.300:FF:000216">
    <property type="entry name" value="Type VII secretion ATPase EccA"/>
    <property type="match status" value="2"/>
</dbReference>
<comment type="similarity">
    <text evidence="1">Belongs to the CbxX/CfxQ family.</text>
</comment>
<keyword evidence="7" id="KW-1185">Reference proteome</keyword>
<dbReference type="InterPro" id="IPR050773">
    <property type="entry name" value="CbxX/CfxQ_RuBisCO_ESX"/>
</dbReference>
<dbReference type="CDD" id="cd00009">
    <property type="entry name" value="AAA"/>
    <property type="match status" value="2"/>
</dbReference>
<dbReference type="InterPro" id="IPR003959">
    <property type="entry name" value="ATPase_AAA_core"/>
</dbReference>
<dbReference type="SMART" id="SM00382">
    <property type="entry name" value="AAA"/>
    <property type="match status" value="2"/>
</dbReference>
<feature type="compositionally biased region" description="Low complexity" evidence="4">
    <location>
        <begin position="600"/>
        <end position="614"/>
    </location>
</feature>
<dbReference type="AlphaFoldDB" id="A0A0C9TAD1"/>
<organism evidence="6 7">
    <name type="scientific">Paxillus involutus ATCC 200175</name>
    <dbReference type="NCBI Taxonomy" id="664439"/>
    <lineage>
        <taxon>Eukaryota</taxon>
        <taxon>Fungi</taxon>
        <taxon>Dikarya</taxon>
        <taxon>Basidiomycota</taxon>
        <taxon>Agaricomycotina</taxon>
        <taxon>Agaricomycetes</taxon>
        <taxon>Agaricomycetidae</taxon>
        <taxon>Boletales</taxon>
        <taxon>Paxilineae</taxon>
        <taxon>Paxillaceae</taxon>
        <taxon>Paxillus</taxon>
    </lineage>
</organism>
<evidence type="ECO:0000256" key="3">
    <source>
        <dbReference type="ARBA" id="ARBA00022840"/>
    </source>
</evidence>
<proteinExistence type="inferred from homology"/>
<dbReference type="InterPro" id="IPR027417">
    <property type="entry name" value="P-loop_NTPase"/>
</dbReference>
<reference evidence="6 7" key="1">
    <citation type="submission" date="2014-06" db="EMBL/GenBank/DDBJ databases">
        <authorList>
            <consortium name="DOE Joint Genome Institute"/>
            <person name="Kuo A."/>
            <person name="Kohler A."/>
            <person name="Nagy L.G."/>
            <person name="Floudas D."/>
            <person name="Copeland A."/>
            <person name="Barry K.W."/>
            <person name="Cichocki N."/>
            <person name="Veneault-Fourrey C."/>
            <person name="LaButti K."/>
            <person name="Lindquist E.A."/>
            <person name="Lipzen A."/>
            <person name="Lundell T."/>
            <person name="Morin E."/>
            <person name="Murat C."/>
            <person name="Sun H."/>
            <person name="Tunlid A."/>
            <person name="Henrissat B."/>
            <person name="Grigoriev I.V."/>
            <person name="Hibbett D.S."/>
            <person name="Martin F."/>
            <person name="Nordberg H.P."/>
            <person name="Cantor M.N."/>
            <person name="Hua S.X."/>
        </authorList>
    </citation>
    <scope>NUCLEOTIDE SEQUENCE [LARGE SCALE GENOMIC DNA]</scope>
    <source>
        <strain evidence="6 7">ATCC 200175</strain>
    </source>
</reference>
<dbReference type="PANTHER" id="PTHR43392">
    <property type="entry name" value="AAA-TYPE ATPASE FAMILY PROTEIN / ANKYRIN REPEAT FAMILY PROTEIN"/>
    <property type="match status" value="1"/>
</dbReference>
<feature type="compositionally biased region" description="Pro residues" evidence="4">
    <location>
        <begin position="633"/>
        <end position="653"/>
    </location>
</feature>
<sequence>MFAKIRERQAERVEQDRRAGSRVDDFLLTKEDLIGPDPSQVLPNSAPWAKLQELIGLEAVKDSVRNFFALLETNYQRELEEKEPMQMSLNRVFLGSPGTGKTSVAKLYGQILADLGLLSNGEVIVKNPADFIGGHLGQSEQNTKAILESTQGKVLVIDEAYMLYSKNSTDPYKTSVIDTMVAEIQSVPGEDRCVLLLGYKDEMEEMFQNVNPGLARRFAIENAFNFEDFTEPQLMKILEYKLKDQDLSATDDAKKVAGELLSRMRNRPNFGNAGEVENMLGQAKSRYQKRMASVPASQRKDVVFEPKDFDPDFNRGQNASTNLANMFADVVGCEEVVEKLDSYQKIAQAMKKRGLDMRKHIPSNFVFKGPPGTGKTTTARKLGQVYYDMGFLGSAEVVECSATDLVGQYVGHTGPKTKGIFDKALGKVLFIDEAYRLSGGAFAKEAMDEIVGLMTNEKYMNKLVIILAGYDHEMNALLGVNPGLSSRFAEEINFQNMSSENCLELLDKDLRKNNIIVTELARKTSSQHQEMRGMIEQMSALPSWGNGRDVKTLGKRMTQKAFANMASGGDSASLTAAEVLSIMKTTLDEQRARQNVAHTPSSSSSFPPMASSSGPAPPPPSMSTSTSQSSKRAPPPPPPPSRPGPSSERPPPQKTSTQRRVAKPVTSPRPAQRDAGVSDAIWNQLQADIAADLEEKRKAAEEQRKLQQNLQQGRKAGA</sequence>
<dbReference type="SUPFAM" id="SSF52540">
    <property type="entry name" value="P-loop containing nucleoside triphosphate hydrolases"/>
    <property type="match status" value="2"/>
</dbReference>
<feature type="domain" description="AAA+ ATPase" evidence="5">
    <location>
        <begin position="88"/>
        <end position="201"/>
    </location>
</feature>
<keyword evidence="2" id="KW-0547">Nucleotide-binding</keyword>
<feature type="compositionally biased region" description="Basic and acidic residues" evidence="4">
    <location>
        <begin position="696"/>
        <end position="705"/>
    </location>
</feature>
<evidence type="ECO:0000256" key="1">
    <source>
        <dbReference type="ARBA" id="ARBA00010378"/>
    </source>
</evidence>
<dbReference type="Gene3D" id="3.40.50.300">
    <property type="entry name" value="P-loop containing nucleotide triphosphate hydrolases"/>
    <property type="match status" value="2"/>
</dbReference>
<gene>
    <name evidence="6" type="ORF">PAXINDRAFT_103893</name>
</gene>
<dbReference type="EMBL" id="KN821206">
    <property type="protein sequence ID" value="KIJ05152.1"/>
    <property type="molecule type" value="Genomic_DNA"/>
</dbReference>
<feature type="region of interest" description="Disordered" evidence="4">
    <location>
        <begin position="696"/>
        <end position="718"/>
    </location>
</feature>
<dbReference type="GO" id="GO:0016887">
    <property type="term" value="F:ATP hydrolysis activity"/>
    <property type="evidence" value="ECO:0007669"/>
    <property type="project" value="InterPro"/>
</dbReference>
<dbReference type="InterPro" id="IPR041627">
    <property type="entry name" value="AAA_lid_6"/>
</dbReference>
<dbReference type="PRINTS" id="PR00819">
    <property type="entry name" value="CBXCFQXSUPER"/>
</dbReference>
<dbReference type="HOGENOM" id="CLU_006450_1_1_1"/>
<dbReference type="OrthoDB" id="2423195at2759"/>
<feature type="compositionally biased region" description="Low complexity" evidence="4">
    <location>
        <begin position="622"/>
        <end position="632"/>
    </location>
</feature>
<dbReference type="Proteomes" id="UP000053647">
    <property type="component" value="Unassembled WGS sequence"/>
</dbReference>
<dbReference type="Gene3D" id="1.10.8.60">
    <property type="match status" value="1"/>
</dbReference>
<evidence type="ECO:0000256" key="4">
    <source>
        <dbReference type="SAM" id="MobiDB-lite"/>
    </source>
</evidence>
<evidence type="ECO:0000256" key="2">
    <source>
        <dbReference type="ARBA" id="ARBA00022741"/>
    </source>
</evidence>
<dbReference type="InterPro" id="IPR000641">
    <property type="entry name" value="CbxX/CfxQ"/>
</dbReference>